<reference evidence="3" key="1">
    <citation type="submission" date="2023-07" db="EMBL/GenBank/DDBJ databases">
        <title>Genome sequencing of Purple Non-Sulfur Bacteria from various extreme environments.</title>
        <authorList>
            <person name="Mayer M."/>
        </authorList>
    </citation>
    <scope>NUCLEOTIDE SEQUENCE [LARGE SCALE GENOMIC DNA]</scope>
    <source>
        <strain evidence="3">DSM 17935</strain>
    </source>
</reference>
<dbReference type="CDD" id="cd07715">
    <property type="entry name" value="TaR3-like_MBL-fold"/>
    <property type="match status" value="1"/>
</dbReference>
<dbReference type="Gene3D" id="3.60.15.10">
    <property type="entry name" value="Ribonuclease Z/Hydroxyacylglutathione hydrolase-like"/>
    <property type="match status" value="1"/>
</dbReference>
<evidence type="ECO:0000313" key="3">
    <source>
        <dbReference type="Proteomes" id="UP001209755"/>
    </source>
</evidence>
<dbReference type="SUPFAM" id="SSF56281">
    <property type="entry name" value="Metallo-hydrolase/oxidoreductase"/>
    <property type="match status" value="1"/>
</dbReference>
<feature type="domain" description="Metallo-beta-lactamase" evidence="1">
    <location>
        <begin position="33"/>
        <end position="222"/>
    </location>
</feature>
<dbReference type="Proteomes" id="UP001209755">
    <property type="component" value="Unassembled WGS sequence"/>
</dbReference>
<dbReference type="Pfam" id="PF12706">
    <property type="entry name" value="Lactamase_B_2"/>
    <property type="match status" value="1"/>
</dbReference>
<evidence type="ECO:0000259" key="1">
    <source>
        <dbReference type="SMART" id="SM00849"/>
    </source>
</evidence>
<dbReference type="RefSeq" id="WP_264601480.1">
    <property type="nucleotide sequence ID" value="NZ_JAOQNS010000005.1"/>
</dbReference>
<dbReference type="PANTHER" id="PTHR42663:SF4">
    <property type="entry name" value="SLL1036 PROTEIN"/>
    <property type="match status" value="1"/>
</dbReference>
<protein>
    <submittedName>
        <fullName evidence="2">Phosphoribosyl 1,2-cyclic phosphodiesterase</fullName>
    </submittedName>
</protein>
<gene>
    <name evidence="2" type="ORF">M2319_002186</name>
</gene>
<dbReference type="InterPro" id="IPR001279">
    <property type="entry name" value="Metallo-B-lactamas"/>
</dbReference>
<accession>A0ABT3HBX0</accession>
<dbReference type="PANTHER" id="PTHR42663">
    <property type="entry name" value="HYDROLASE C777.06C-RELATED-RELATED"/>
    <property type="match status" value="1"/>
</dbReference>
<evidence type="ECO:0000313" key="2">
    <source>
        <dbReference type="EMBL" id="MCW2307849.1"/>
    </source>
</evidence>
<proteinExistence type="predicted"/>
<dbReference type="SMART" id="SM00849">
    <property type="entry name" value="Lactamase_B"/>
    <property type="match status" value="1"/>
</dbReference>
<name>A0ABT3HBX0_9HYPH</name>
<dbReference type="EMBL" id="JAOQNS010000005">
    <property type="protein sequence ID" value="MCW2307849.1"/>
    <property type="molecule type" value="Genomic_DNA"/>
</dbReference>
<sequence length="279" mass="30595">MTGRNARTFLVRLWGVRGSIPAPGATTVRYGGETTCMEVRIGERVLIIDCGTGIRHLGAALGREGVTDVDLLLTHTHLDHVCGLPFFAPAYDPDVQVRFWAGHLGAQEGTLEDVLKRMMSPPIFPMSVCGLTGVTFNAFAPGDRLPLGGSFAVDTMLLNHPGGAIAYRISCDDRVFCTVTDHEHGNPEIDARLADFVAGADAMIYDTMYTEEEYASHVGWGHSTWEKCLDLAERADVRMPILFHHDPDRTDEELDRLADIIKKRHGGAMIAHQGLELSL</sequence>
<organism evidence="2 3">
    <name type="scientific">Rhodobium gokarnense</name>
    <dbReference type="NCBI Taxonomy" id="364296"/>
    <lineage>
        <taxon>Bacteria</taxon>
        <taxon>Pseudomonadati</taxon>
        <taxon>Pseudomonadota</taxon>
        <taxon>Alphaproteobacteria</taxon>
        <taxon>Hyphomicrobiales</taxon>
        <taxon>Rhodobiaceae</taxon>
        <taxon>Rhodobium</taxon>
    </lineage>
</organism>
<dbReference type="InterPro" id="IPR036866">
    <property type="entry name" value="RibonucZ/Hydroxyglut_hydro"/>
</dbReference>
<comment type="caution">
    <text evidence="2">The sequence shown here is derived from an EMBL/GenBank/DDBJ whole genome shotgun (WGS) entry which is preliminary data.</text>
</comment>
<keyword evidence="3" id="KW-1185">Reference proteome</keyword>